<organism evidence="5 6">
    <name type="scientific">Hondaea fermentalgiana</name>
    <dbReference type="NCBI Taxonomy" id="2315210"/>
    <lineage>
        <taxon>Eukaryota</taxon>
        <taxon>Sar</taxon>
        <taxon>Stramenopiles</taxon>
        <taxon>Bigyra</taxon>
        <taxon>Labyrinthulomycetes</taxon>
        <taxon>Thraustochytrida</taxon>
        <taxon>Thraustochytriidae</taxon>
        <taxon>Hondaea</taxon>
    </lineage>
</organism>
<reference evidence="5 6" key="1">
    <citation type="submission" date="2017-12" db="EMBL/GenBank/DDBJ databases">
        <title>Sequencing, de novo assembly and annotation of complete genome of a new Thraustochytrid species, strain FCC1311.</title>
        <authorList>
            <person name="Sedici K."/>
            <person name="Godart F."/>
            <person name="Aiese Cigliano R."/>
            <person name="Sanseverino W."/>
            <person name="Barakat M."/>
            <person name="Ortet P."/>
            <person name="Marechal E."/>
            <person name="Cagnac O."/>
            <person name="Amato A."/>
        </authorList>
    </citation>
    <scope>NUCLEOTIDE SEQUENCE [LARGE SCALE GENOMIC DNA]</scope>
</reference>
<dbReference type="EMBL" id="BEYU01000185">
    <property type="protein sequence ID" value="GBG34236.1"/>
    <property type="molecule type" value="Genomic_DNA"/>
</dbReference>
<comment type="caution">
    <text evidence="5">The sequence shown here is derived from an EMBL/GenBank/DDBJ whole genome shotgun (WGS) entry which is preliminary data.</text>
</comment>
<keyword evidence="6" id="KW-1185">Reference proteome</keyword>
<dbReference type="Pfam" id="PF04889">
    <property type="entry name" value="Cwf_Cwc_15"/>
    <property type="match status" value="1"/>
</dbReference>
<dbReference type="InParanoid" id="A0A2R5GTP4"/>
<evidence type="ECO:0000313" key="6">
    <source>
        <dbReference type="Proteomes" id="UP000241890"/>
    </source>
</evidence>
<dbReference type="Proteomes" id="UP000241890">
    <property type="component" value="Unassembled WGS sequence"/>
</dbReference>
<feature type="compositionally biased region" description="Acidic residues" evidence="4">
    <location>
        <begin position="113"/>
        <end position="164"/>
    </location>
</feature>
<dbReference type="OrthoDB" id="30179at2759"/>
<sequence length="259" mass="28891">MAHSHLPTWKAAQATGDTFDKGNFRTGGVGSAQRSRKDATGYTKLKLRQAEQLETDASLEDLERRELAAVKSDVLRVADAEKDMDTGAGVREKRIISEGKDGGGGAKEKRKEEEEEGDEDDDLAQFDDKDDEVSSASEDENGADDNDDDDDDDSDSDSDDEEELARELERIKKERQEEAARKQAEEEEISAKARRQEAMLSDSASIASGATASTTLKRRWDADVVFQNQARGEQAPKKRFINDTLRNDFHRAFLKKYIP</sequence>
<keyword evidence="3" id="KW-0508">mRNA splicing</keyword>
<evidence type="ECO:0000256" key="3">
    <source>
        <dbReference type="ARBA" id="ARBA00023187"/>
    </source>
</evidence>
<evidence type="ECO:0000313" key="5">
    <source>
        <dbReference type="EMBL" id="GBG34236.1"/>
    </source>
</evidence>
<feature type="compositionally biased region" description="Basic and acidic residues" evidence="4">
    <location>
        <begin position="71"/>
        <end position="112"/>
    </location>
</feature>
<comment type="similarity">
    <text evidence="1">Belongs to the CWC15 family.</text>
</comment>
<accession>A0A2R5GTP4</accession>
<dbReference type="InterPro" id="IPR006973">
    <property type="entry name" value="Cwf_Cwc_15"/>
</dbReference>
<protein>
    <submittedName>
        <fullName evidence="5">Protein CWC15-like</fullName>
    </submittedName>
</protein>
<name>A0A2R5GTP4_9STRA</name>
<gene>
    <name evidence="5" type="ORF">FCC1311_104602</name>
</gene>
<feature type="compositionally biased region" description="Basic and acidic residues" evidence="4">
    <location>
        <begin position="165"/>
        <end position="197"/>
    </location>
</feature>
<dbReference type="PANTHER" id="PTHR12718:SF2">
    <property type="entry name" value="SPLICEOSOME-ASSOCIATED PROTEIN CWC15 HOMOLOG"/>
    <property type="match status" value="1"/>
</dbReference>
<keyword evidence="2" id="KW-0507">mRNA processing</keyword>
<dbReference type="GO" id="GO:0003723">
    <property type="term" value="F:RNA binding"/>
    <property type="evidence" value="ECO:0007669"/>
    <property type="project" value="TreeGrafter"/>
</dbReference>
<evidence type="ECO:0000256" key="2">
    <source>
        <dbReference type="ARBA" id="ARBA00022664"/>
    </source>
</evidence>
<evidence type="ECO:0000256" key="1">
    <source>
        <dbReference type="ARBA" id="ARBA00006644"/>
    </source>
</evidence>
<feature type="region of interest" description="Disordered" evidence="4">
    <location>
        <begin position="71"/>
        <end position="214"/>
    </location>
</feature>
<proteinExistence type="inferred from homology"/>
<dbReference type="AlphaFoldDB" id="A0A2R5GTP4"/>
<feature type="region of interest" description="Disordered" evidence="4">
    <location>
        <begin position="17"/>
        <end position="43"/>
    </location>
</feature>
<dbReference type="GO" id="GO:0071013">
    <property type="term" value="C:catalytic step 2 spliceosome"/>
    <property type="evidence" value="ECO:0007669"/>
    <property type="project" value="TreeGrafter"/>
</dbReference>
<evidence type="ECO:0000256" key="4">
    <source>
        <dbReference type="SAM" id="MobiDB-lite"/>
    </source>
</evidence>
<feature type="compositionally biased region" description="Low complexity" evidence="4">
    <location>
        <begin position="203"/>
        <end position="214"/>
    </location>
</feature>
<dbReference type="GO" id="GO:0045292">
    <property type="term" value="P:mRNA cis splicing, via spliceosome"/>
    <property type="evidence" value="ECO:0007669"/>
    <property type="project" value="TreeGrafter"/>
</dbReference>
<dbReference type="PANTHER" id="PTHR12718">
    <property type="entry name" value="CELL CYCLE CONTROL PROTEIN CWF15"/>
    <property type="match status" value="1"/>
</dbReference>